<evidence type="ECO:0000313" key="11">
    <source>
        <dbReference type="EnsemblPlants" id="AUR62002462-RA:cds"/>
    </source>
</evidence>
<dbReference type="SUPFAM" id="SSF51126">
    <property type="entry name" value="Pectin lyase-like"/>
    <property type="match status" value="2"/>
</dbReference>
<feature type="chain" id="PRO_5031450631" description="Polygalacturonase" evidence="10">
    <location>
        <begin position="25"/>
        <end position="687"/>
    </location>
</feature>
<evidence type="ECO:0000256" key="4">
    <source>
        <dbReference type="ARBA" id="ARBA00022525"/>
    </source>
</evidence>
<keyword evidence="10" id="KW-0732">Signal</keyword>
<dbReference type="Pfam" id="PF00295">
    <property type="entry name" value="Glyco_hydro_28"/>
    <property type="match status" value="2"/>
</dbReference>
<sequence length="687" mass="75460">MVKLFPLNNSTKLFIISFLVLVLAKPNAAKSVVNFGARPDGRTDSTQAFQKAWSWACRSTRPVTLIVPHGKFVVRPMFFNGPCRKQVTLRIKGTIIGPSDYRVLARSSVWLMFYNINGLVINGGTLDARGHDFWSCRHRIGYCNNGAQSISFVSCKNVVLNGLKSLNSQKSHMSIKNCNKINLNHLTLRAPSGSPNTDGINVQHTNHFTIYGSLIKTGDDCIALGPGTQNAVINKIACGPGHGISIGSMGNSLREAGVENVVVSNVGFWKTTNGVRIKSWARPSNSFVRGITFRNLNMYNVYNPIIIDQKYCPNNQCPHQPNEAYSVVAFGARGDGRTDSTQAFQKAWAWACGSVKRVILDVPSGRFVVRPMSFNGPCRNHVTLRMRGTIIGPSDYRVLARSNVWLMFYNIYGLTINGGTIDAGGHSFWSCRKHNGYCYNGAQSISFVSCGGIVVRGLKSMNSQKSHMSIKNCNNMALSYLTLRAPGGSPNTDGMNIQNSNRISVYNSVIKTGDDCIAIGPGTKNMVVNKIACGPGHGISIGSMGNSLHEDGVQNIVVSNVVFYRTTFGVRIKSWARPSDSFVRNVIFRNIIMENVYYPILIDQIYCPNNQCPRQNSGVKINNVSYINIKGTSRRKEAIQFTCSPSNPCKGIKLQDIRLTFGSKPAISTCSYARGFTQGKVSPRSCF</sequence>
<accession>A0A803KTV4</accession>
<dbReference type="SMR" id="A0A803KTV4"/>
<dbReference type="OMA" id="WIERMAC"/>
<evidence type="ECO:0000256" key="6">
    <source>
        <dbReference type="ARBA" id="ARBA00023295"/>
    </source>
</evidence>
<dbReference type="EnsemblPlants" id="AUR62002462-RA">
    <property type="protein sequence ID" value="AUR62002462-RA:cds"/>
    <property type="gene ID" value="AUR62002462"/>
</dbReference>
<dbReference type="Gene3D" id="2.160.20.10">
    <property type="entry name" value="Single-stranded right-handed beta-helix, Pectin lyase-like"/>
    <property type="match status" value="2"/>
</dbReference>
<dbReference type="Proteomes" id="UP000596660">
    <property type="component" value="Unplaced"/>
</dbReference>
<dbReference type="SMART" id="SM00710">
    <property type="entry name" value="PbH1"/>
    <property type="match status" value="9"/>
</dbReference>
<dbReference type="GO" id="GO:0005975">
    <property type="term" value="P:carbohydrate metabolic process"/>
    <property type="evidence" value="ECO:0007669"/>
    <property type="project" value="InterPro"/>
</dbReference>
<evidence type="ECO:0000256" key="1">
    <source>
        <dbReference type="ARBA" id="ARBA00004191"/>
    </source>
</evidence>
<keyword evidence="5 9" id="KW-0378">Hydrolase</keyword>
<feature type="active site" evidence="8">
    <location>
        <position position="537"/>
    </location>
</feature>
<protein>
    <recommendedName>
        <fullName evidence="13">Polygalacturonase</fullName>
    </recommendedName>
</protein>
<name>A0A803KTV4_CHEQI</name>
<feature type="active site" evidence="8">
    <location>
        <position position="242"/>
    </location>
</feature>
<dbReference type="FunFam" id="2.160.20.10:FF:000004">
    <property type="entry name" value="Pectin lyase-like superfamily protein"/>
    <property type="match status" value="1"/>
</dbReference>
<dbReference type="Gramene" id="AUR62002462-RA">
    <property type="protein sequence ID" value="AUR62002462-RA:cds"/>
    <property type="gene ID" value="AUR62002462"/>
</dbReference>
<keyword evidence="7" id="KW-0961">Cell wall biogenesis/degradation</keyword>
<keyword evidence="12" id="KW-1185">Reference proteome</keyword>
<keyword evidence="4" id="KW-0964">Secreted</keyword>
<comment type="subcellular location">
    <subcellularLocation>
        <location evidence="1">Secreted</location>
        <location evidence="1">Cell wall</location>
    </subcellularLocation>
</comment>
<evidence type="ECO:0000256" key="3">
    <source>
        <dbReference type="ARBA" id="ARBA00022512"/>
    </source>
</evidence>
<evidence type="ECO:0000313" key="12">
    <source>
        <dbReference type="Proteomes" id="UP000596660"/>
    </source>
</evidence>
<feature type="signal peptide" evidence="10">
    <location>
        <begin position="1"/>
        <end position="24"/>
    </location>
</feature>
<dbReference type="GO" id="GO:0004650">
    <property type="term" value="F:polygalacturonase activity"/>
    <property type="evidence" value="ECO:0007669"/>
    <property type="project" value="InterPro"/>
</dbReference>
<organism evidence="11 12">
    <name type="scientific">Chenopodium quinoa</name>
    <name type="common">Quinoa</name>
    <dbReference type="NCBI Taxonomy" id="63459"/>
    <lineage>
        <taxon>Eukaryota</taxon>
        <taxon>Viridiplantae</taxon>
        <taxon>Streptophyta</taxon>
        <taxon>Embryophyta</taxon>
        <taxon>Tracheophyta</taxon>
        <taxon>Spermatophyta</taxon>
        <taxon>Magnoliopsida</taxon>
        <taxon>eudicotyledons</taxon>
        <taxon>Gunneridae</taxon>
        <taxon>Pentapetalae</taxon>
        <taxon>Caryophyllales</taxon>
        <taxon>Chenopodiaceae</taxon>
        <taxon>Chenopodioideae</taxon>
        <taxon>Atripliceae</taxon>
        <taxon>Chenopodium</taxon>
    </lineage>
</organism>
<dbReference type="InterPro" id="IPR011050">
    <property type="entry name" value="Pectin_lyase_fold/virulence"/>
</dbReference>
<evidence type="ECO:0000256" key="9">
    <source>
        <dbReference type="RuleBase" id="RU361169"/>
    </source>
</evidence>
<dbReference type="AlphaFoldDB" id="A0A803KTV4"/>
<dbReference type="InterPro" id="IPR012334">
    <property type="entry name" value="Pectin_lyas_fold"/>
</dbReference>
<comment type="similarity">
    <text evidence="2 9">Belongs to the glycosyl hydrolase 28 family.</text>
</comment>
<keyword evidence="6 9" id="KW-0326">Glycosidase</keyword>
<proteinExistence type="inferred from homology"/>
<dbReference type="PANTHER" id="PTHR31375">
    <property type="match status" value="1"/>
</dbReference>
<dbReference type="PROSITE" id="PS00502">
    <property type="entry name" value="POLYGALACTURONASE"/>
    <property type="match status" value="2"/>
</dbReference>
<reference evidence="11" key="1">
    <citation type="journal article" date="2017" name="Nature">
        <title>The genome of Chenopodium quinoa.</title>
        <authorList>
            <person name="Jarvis D.E."/>
            <person name="Ho Y.S."/>
            <person name="Lightfoot D.J."/>
            <person name="Schmoeckel S.M."/>
            <person name="Li B."/>
            <person name="Borm T.J.A."/>
            <person name="Ohyanagi H."/>
            <person name="Mineta K."/>
            <person name="Michell C.T."/>
            <person name="Saber N."/>
            <person name="Kharbatia N.M."/>
            <person name="Rupper R.R."/>
            <person name="Sharp A.R."/>
            <person name="Dally N."/>
            <person name="Boughton B.A."/>
            <person name="Woo Y.H."/>
            <person name="Gao G."/>
            <person name="Schijlen E.G.W.M."/>
            <person name="Guo X."/>
            <person name="Momin A.A."/>
            <person name="Negrao S."/>
            <person name="Al-Babili S."/>
            <person name="Gehring C."/>
            <person name="Roessner U."/>
            <person name="Jung C."/>
            <person name="Murphy K."/>
            <person name="Arold S.T."/>
            <person name="Gojobori T."/>
            <person name="van der Linden C.G."/>
            <person name="van Loo E.N."/>
            <person name="Jellen E.N."/>
            <person name="Maughan P.J."/>
            <person name="Tester M."/>
        </authorList>
    </citation>
    <scope>NUCLEOTIDE SEQUENCE [LARGE SCALE GENOMIC DNA]</scope>
    <source>
        <strain evidence="11">cv. PI 614886</strain>
    </source>
</reference>
<evidence type="ECO:0000256" key="10">
    <source>
        <dbReference type="SAM" id="SignalP"/>
    </source>
</evidence>
<reference evidence="11" key="2">
    <citation type="submission" date="2021-03" db="UniProtKB">
        <authorList>
            <consortium name="EnsemblPlants"/>
        </authorList>
    </citation>
    <scope>IDENTIFICATION</scope>
</reference>
<dbReference type="GO" id="GO:0071555">
    <property type="term" value="P:cell wall organization"/>
    <property type="evidence" value="ECO:0007669"/>
    <property type="project" value="UniProtKB-KW"/>
</dbReference>
<evidence type="ECO:0000256" key="8">
    <source>
        <dbReference type="PROSITE-ProRule" id="PRU10052"/>
    </source>
</evidence>
<evidence type="ECO:0008006" key="13">
    <source>
        <dbReference type="Google" id="ProtNLM"/>
    </source>
</evidence>
<evidence type="ECO:0000256" key="7">
    <source>
        <dbReference type="ARBA" id="ARBA00023316"/>
    </source>
</evidence>
<dbReference type="InterPro" id="IPR000743">
    <property type="entry name" value="Glyco_hydro_28"/>
</dbReference>
<evidence type="ECO:0000256" key="5">
    <source>
        <dbReference type="ARBA" id="ARBA00022801"/>
    </source>
</evidence>
<evidence type="ECO:0000256" key="2">
    <source>
        <dbReference type="ARBA" id="ARBA00008834"/>
    </source>
</evidence>
<keyword evidence="3" id="KW-0134">Cell wall</keyword>
<dbReference type="InterPro" id="IPR006626">
    <property type="entry name" value="PbH1"/>
</dbReference>